<protein>
    <submittedName>
        <fullName evidence="1">Uncharacterized protein</fullName>
    </submittedName>
</protein>
<proteinExistence type="predicted"/>
<reference evidence="1" key="1">
    <citation type="journal article" date="2023" name="G3 (Bethesda)">
        <title>A reference genome for the long-term kleptoplast-retaining sea slug Elysia crispata morphotype clarki.</title>
        <authorList>
            <person name="Eastman K.E."/>
            <person name="Pendleton A.L."/>
            <person name="Shaikh M.A."/>
            <person name="Suttiyut T."/>
            <person name="Ogas R."/>
            <person name="Tomko P."/>
            <person name="Gavelis G."/>
            <person name="Widhalm J.R."/>
            <person name="Wisecaver J.H."/>
        </authorList>
    </citation>
    <scope>NUCLEOTIDE SEQUENCE</scope>
    <source>
        <strain evidence="1">ECLA1</strain>
    </source>
</reference>
<dbReference type="Proteomes" id="UP001283361">
    <property type="component" value="Unassembled WGS sequence"/>
</dbReference>
<sequence>MRLREHPTAFFVKSVTDQRPLAEKTIWGKARTVRSNQVRLSPLELPVEGALVSYQNQNHIAAASTTGSAQPCTLLHVMSARFYGCFRAVT</sequence>
<name>A0AAE0ZFJ0_9GAST</name>
<evidence type="ECO:0000313" key="2">
    <source>
        <dbReference type="Proteomes" id="UP001283361"/>
    </source>
</evidence>
<gene>
    <name evidence="1" type="ORF">RRG08_053974</name>
</gene>
<keyword evidence="2" id="KW-1185">Reference proteome</keyword>
<dbReference type="AlphaFoldDB" id="A0AAE0ZFJ0"/>
<accession>A0AAE0ZFJ0</accession>
<dbReference type="EMBL" id="JAWDGP010004106">
    <property type="protein sequence ID" value="KAK3767831.1"/>
    <property type="molecule type" value="Genomic_DNA"/>
</dbReference>
<organism evidence="1 2">
    <name type="scientific">Elysia crispata</name>
    <name type="common">lettuce slug</name>
    <dbReference type="NCBI Taxonomy" id="231223"/>
    <lineage>
        <taxon>Eukaryota</taxon>
        <taxon>Metazoa</taxon>
        <taxon>Spiralia</taxon>
        <taxon>Lophotrochozoa</taxon>
        <taxon>Mollusca</taxon>
        <taxon>Gastropoda</taxon>
        <taxon>Heterobranchia</taxon>
        <taxon>Euthyneura</taxon>
        <taxon>Panpulmonata</taxon>
        <taxon>Sacoglossa</taxon>
        <taxon>Placobranchoidea</taxon>
        <taxon>Plakobranchidae</taxon>
        <taxon>Elysia</taxon>
    </lineage>
</organism>
<evidence type="ECO:0000313" key="1">
    <source>
        <dbReference type="EMBL" id="KAK3767831.1"/>
    </source>
</evidence>
<comment type="caution">
    <text evidence="1">The sequence shown here is derived from an EMBL/GenBank/DDBJ whole genome shotgun (WGS) entry which is preliminary data.</text>
</comment>